<dbReference type="InterPro" id="IPR006700">
    <property type="entry name" value="RsmE"/>
</dbReference>
<evidence type="ECO:0000256" key="10">
    <source>
        <dbReference type="PIRNR" id="PIRNR015601"/>
    </source>
</evidence>
<dbReference type="RefSeq" id="WP_160633804.1">
    <property type="nucleotide sequence ID" value="NZ_WWNE01000011.1"/>
</dbReference>
<dbReference type="NCBIfam" id="TIGR00046">
    <property type="entry name" value="RsmE family RNA methyltransferase"/>
    <property type="match status" value="1"/>
</dbReference>
<dbReference type="InterPro" id="IPR029026">
    <property type="entry name" value="tRNA_m1G_MTases_N"/>
</dbReference>
<evidence type="ECO:0000256" key="7">
    <source>
        <dbReference type="ARBA" id="ARBA00022691"/>
    </source>
</evidence>
<comment type="similarity">
    <text evidence="2 10">Belongs to the RNA methyltransferase RsmE family.</text>
</comment>
<keyword evidence="4 10" id="KW-0698">rRNA processing</keyword>
<evidence type="ECO:0000256" key="9">
    <source>
        <dbReference type="ARBA" id="ARBA00047944"/>
    </source>
</evidence>
<gene>
    <name evidence="13" type="ORF">GQN54_12035</name>
</gene>
<dbReference type="InterPro" id="IPR015947">
    <property type="entry name" value="PUA-like_sf"/>
</dbReference>
<evidence type="ECO:0000256" key="6">
    <source>
        <dbReference type="ARBA" id="ARBA00022679"/>
    </source>
</evidence>
<keyword evidence="14" id="KW-1185">Reference proteome</keyword>
<evidence type="ECO:0000256" key="5">
    <source>
        <dbReference type="ARBA" id="ARBA00022603"/>
    </source>
</evidence>
<name>A0A6N9NP12_9FLAO</name>
<dbReference type="NCBIfam" id="NF008702">
    <property type="entry name" value="PRK11713.6-1"/>
    <property type="match status" value="1"/>
</dbReference>
<comment type="catalytic activity">
    <reaction evidence="9 10">
        <text>uridine(1498) in 16S rRNA + S-adenosyl-L-methionine = N(3)-methyluridine(1498) in 16S rRNA + S-adenosyl-L-homocysteine + H(+)</text>
        <dbReference type="Rhea" id="RHEA:42920"/>
        <dbReference type="Rhea" id="RHEA-COMP:10283"/>
        <dbReference type="Rhea" id="RHEA-COMP:10284"/>
        <dbReference type="ChEBI" id="CHEBI:15378"/>
        <dbReference type="ChEBI" id="CHEBI:57856"/>
        <dbReference type="ChEBI" id="CHEBI:59789"/>
        <dbReference type="ChEBI" id="CHEBI:65315"/>
        <dbReference type="ChEBI" id="CHEBI:74502"/>
        <dbReference type="EC" id="2.1.1.193"/>
    </reaction>
</comment>
<dbReference type="CDD" id="cd18084">
    <property type="entry name" value="RsmE-like"/>
    <property type="match status" value="1"/>
</dbReference>
<feature type="domain" description="Ribosomal RNA small subunit methyltransferase E methyltransferase" evidence="11">
    <location>
        <begin position="69"/>
        <end position="228"/>
    </location>
</feature>
<dbReference type="SUPFAM" id="SSF88697">
    <property type="entry name" value="PUA domain-like"/>
    <property type="match status" value="1"/>
</dbReference>
<keyword evidence="7 10" id="KW-0949">S-adenosyl-L-methionine</keyword>
<dbReference type="PANTHER" id="PTHR30027">
    <property type="entry name" value="RIBOSOMAL RNA SMALL SUBUNIT METHYLTRANSFERASE E"/>
    <property type="match status" value="1"/>
</dbReference>
<dbReference type="PIRSF" id="PIRSF015601">
    <property type="entry name" value="MTase_slr0722"/>
    <property type="match status" value="1"/>
</dbReference>
<comment type="function">
    <text evidence="8 10">Specifically methylates the N3 position of the uracil ring of uridine 1498 (m3U1498) in 16S rRNA. Acts on the fully assembled 30S ribosomal subunit.</text>
</comment>
<dbReference type="AlphaFoldDB" id="A0A6N9NP12"/>
<dbReference type="GO" id="GO:0005737">
    <property type="term" value="C:cytoplasm"/>
    <property type="evidence" value="ECO:0007669"/>
    <property type="project" value="UniProtKB-SubCell"/>
</dbReference>
<organism evidence="13 14">
    <name type="scientific">Acidiluteibacter ferrifornacis</name>
    <dbReference type="NCBI Taxonomy" id="2692424"/>
    <lineage>
        <taxon>Bacteria</taxon>
        <taxon>Pseudomonadati</taxon>
        <taxon>Bacteroidota</taxon>
        <taxon>Flavobacteriia</taxon>
        <taxon>Flavobacteriales</taxon>
        <taxon>Cryomorphaceae</taxon>
        <taxon>Acidiluteibacter</taxon>
    </lineage>
</organism>
<dbReference type="EC" id="2.1.1.193" evidence="10"/>
<dbReference type="InterPro" id="IPR029028">
    <property type="entry name" value="Alpha/beta_knot_MTases"/>
</dbReference>
<dbReference type="GO" id="GO:0070042">
    <property type="term" value="F:rRNA (uridine-N3-)-methyltransferase activity"/>
    <property type="evidence" value="ECO:0007669"/>
    <property type="project" value="TreeGrafter"/>
</dbReference>
<evidence type="ECO:0000313" key="13">
    <source>
        <dbReference type="EMBL" id="NBG66847.1"/>
    </source>
</evidence>
<reference evidence="13 14" key="1">
    <citation type="submission" date="2019-12" db="EMBL/GenBank/DDBJ databases">
        <authorList>
            <person name="Zhao J."/>
        </authorList>
    </citation>
    <scope>NUCLEOTIDE SEQUENCE [LARGE SCALE GENOMIC DNA]</scope>
    <source>
        <strain evidence="13 14">S-15</strain>
    </source>
</reference>
<evidence type="ECO:0000256" key="4">
    <source>
        <dbReference type="ARBA" id="ARBA00022552"/>
    </source>
</evidence>
<keyword evidence="5 10" id="KW-0489">Methyltransferase</keyword>
<feature type="domain" description="Ribosomal RNA small subunit methyltransferase E PUA-like" evidence="12">
    <location>
        <begin position="16"/>
        <end position="63"/>
    </location>
</feature>
<dbReference type="InterPro" id="IPR046887">
    <property type="entry name" value="RsmE_PUA-like"/>
</dbReference>
<dbReference type="InterPro" id="IPR046886">
    <property type="entry name" value="RsmE_MTase_dom"/>
</dbReference>
<comment type="subcellular location">
    <subcellularLocation>
        <location evidence="1 10">Cytoplasm</location>
    </subcellularLocation>
</comment>
<evidence type="ECO:0000313" key="14">
    <source>
        <dbReference type="Proteomes" id="UP000470771"/>
    </source>
</evidence>
<evidence type="ECO:0000256" key="1">
    <source>
        <dbReference type="ARBA" id="ARBA00004496"/>
    </source>
</evidence>
<evidence type="ECO:0000259" key="11">
    <source>
        <dbReference type="Pfam" id="PF04452"/>
    </source>
</evidence>
<dbReference type="Pfam" id="PF04452">
    <property type="entry name" value="Methyltrans_RNA"/>
    <property type="match status" value="1"/>
</dbReference>
<keyword evidence="3 10" id="KW-0963">Cytoplasm</keyword>
<keyword evidence="6 10" id="KW-0808">Transferase</keyword>
<dbReference type="GO" id="GO:0070475">
    <property type="term" value="P:rRNA base methylation"/>
    <property type="evidence" value="ECO:0007669"/>
    <property type="project" value="TreeGrafter"/>
</dbReference>
<dbReference type="Gene3D" id="2.40.240.20">
    <property type="entry name" value="Hypothetical PUA domain-like, domain 1"/>
    <property type="match status" value="1"/>
</dbReference>
<dbReference type="SUPFAM" id="SSF75217">
    <property type="entry name" value="alpha/beta knot"/>
    <property type="match status" value="1"/>
</dbReference>
<evidence type="ECO:0000259" key="12">
    <source>
        <dbReference type="Pfam" id="PF20260"/>
    </source>
</evidence>
<evidence type="ECO:0000256" key="3">
    <source>
        <dbReference type="ARBA" id="ARBA00022490"/>
    </source>
</evidence>
<proteinExistence type="inferred from homology"/>
<dbReference type="Proteomes" id="UP000470771">
    <property type="component" value="Unassembled WGS sequence"/>
</dbReference>
<dbReference type="EMBL" id="WWNE01000011">
    <property type="protein sequence ID" value="NBG66847.1"/>
    <property type="molecule type" value="Genomic_DNA"/>
</dbReference>
<evidence type="ECO:0000256" key="8">
    <source>
        <dbReference type="ARBA" id="ARBA00025699"/>
    </source>
</evidence>
<comment type="caution">
    <text evidence="13">The sequence shown here is derived from an EMBL/GenBank/DDBJ whole genome shotgun (WGS) entry which is preliminary data.</text>
</comment>
<dbReference type="Pfam" id="PF20260">
    <property type="entry name" value="PUA_4"/>
    <property type="match status" value="1"/>
</dbReference>
<protein>
    <recommendedName>
        <fullName evidence="10">Ribosomal RNA small subunit methyltransferase E</fullName>
        <ecNumber evidence="10">2.1.1.193</ecNumber>
    </recommendedName>
</protein>
<evidence type="ECO:0000256" key="2">
    <source>
        <dbReference type="ARBA" id="ARBA00005528"/>
    </source>
</evidence>
<sequence length="233" mass="26474">MQLFYSTSVHSEIITLDENDSKHAIRVLRLNENDKIDVIDGIGTLYHCAILDAHPKRCTLRVLESKKDENPYGMLHIAVAPTKNNNRYEWFLEKATEIGIGSITPIVTENSERRVIKHDRMEKILIAAMKQSLKLYLPELKEVQPFKSAINQFPESNRLIAHCAFDLDKNKLIESIDTTLPTYLMIGPEGDFSAKEIEIAKMNGFKPVSLGKSRLRTETAAVVACAQLNMRYE</sequence>
<dbReference type="PANTHER" id="PTHR30027:SF3">
    <property type="entry name" value="16S RRNA (URACIL(1498)-N(3))-METHYLTRANSFERASE"/>
    <property type="match status" value="1"/>
</dbReference>
<dbReference type="Gene3D" id="3.40.1280.10">
    <property type="match status" value="1"/>
</dbReference>
<accession>A0A6N9NP12</accession>